<proteinExistence type="predicted"/>
<evidence type="ECO:0000313" key="2">
    <source>
        <dbReference type="Proteomes" id="UP000225660"/>
    </source>
</evidence>
<name>A0A1U9WQS7_9CAUD</name>
<dbReference type="GeneID" id="40075821"/>
<organism evidence="1 2">
    <name type="scientific">Geobacillus phage TP-84</name>
    <dbReference type="NCBI Taxonomy" id="1965361"/>
    <lineage>
        <taxon>Viruses</taxon>
        <taxon>Duplodnaviria</taxon>
        <taxon>Heunggongvirae</taxon>
        <taxon>Uroviricota</taxon>
        <taxon>Caudoviricetes</taxon>
        <taxon>Saundersvirus</taxon>
        <taxon>Saundersvirus Tp84</taxon>
    </lineage>
</organism>
<keyword evidence="2" id="KW-1185">Reference proteome</keyword>
<dbReference type="EMBL" id="KY565347">
    <property type="protein sequence ID" value="AQY55112.1"/>
    <property type="molecule type" value="Genomic_DNA"/>
</dbReference>
<accession>A0A1U9WQS7</accession>
<sequence>MTVKEYLAKIPGADEFLALPEAEQEKWIFMAEETLRDHFHPRVITPRVVALQVMYMFEGESEDFAMLKRQGVDSFSTEGLSVSFKSGSIAPMVLEIVNRSGSAKVGRLI</sequence>
<dbReference type="KEGG" id="vg:40075821"/>
<reference evidence="1" key="1">
    <citation type="submission" date="2017-10" db="EMBL/GenBank/DDBJ databases">
        <title>Sequence, genome organization and annotation of the thermophilic 47,7-kb bacterophage TO-84 that infects Geobacillus stearothermophilus.</title>
        <authorList>
            <person name="Skowron P.M."/>
            <person name="Kropinski A."/>
            <person name="Los M."/>
        </authorList>
    </citation>
    <scope>NUCLEOTIDE SEQUENCE [LARGE SCALE GENOMIC DNA]</scope>
</reference>
<protein>
    <submittedName>
        <fullName evidence="1">Uncharacterized protein</fullName>
    </submittedName>
</protein>
<dbReference type="Proteomes" id="UP000225660">
    <property type="component" value="Segment"/>
</dbReference>
<evidence type="ECO:0000313" key="1">
    <source>
        <dbReference type="EMBL" id="AQY55112.1"/>
    </source>
</evidence>
<dbReference type="RefSeq" id="YP_009600059.1">
    <property type="nucleotide sequence ID" value="NC_041918.2"/>
</dbReference>